<dbReference type="Gene3D" id="2.40.50.140">
    <property type="entry name" value="Nucleic acid-binding proteins"/>
    <property type="match status" value="1"/>
</dbReference>
<reference evidence="5" key="1">
    <citation type="journal article" date="2020" name="Stud. Mycol.">
        <title>101 Dothideomycetes genomes: a test case for predicting lifestyles and emergence of pathogens.</title>
        <authorList>
            <person name="Haridas S."/>
            <person name="Albert R."/>
            <person name="Binder M."/>
            <person name="Bloem J."/>
            <person name="Labutti K."/>
            <person name="Salamov A."/>
            <person name="Andreopoulos B."/>
            <person name="Baker S."/>
            <person name="Barry K."/>
            <person name="Bills G."/>
            <person name="Bluhm B."/>
            <person name="Cannon C."/>
            <person name="Castanera R."/>
            <person name="Culley D."/>
            <person name="Daum C."/>
            <person name="Ezra D."/>
            <person name="Gonzalez J."/>
            <person name="Henrissat B."/>
            <person name="Kuo A."/>
            <person name="Liang C."/>
            <person name="Lipzen A."/>
            <person name="Lutzoni F."/>
            <person name="Magnuson J."/>
            <person name="Mondo S."/>
            <person name="Nolan M."/>
            <person name="Ohm R."/>
            <person name="Pangilinan J."/>
            <person name="Park H.-J."/>
            <person name="Ramirez L."/>
            <person name="Alfaro M."/>
            <person name="Sun H."/>
            <person name="Tritt A."/>
            <person name="Yoshinaga Y."/>
            <person name="Zwiers L.-H."/>
            <person name="Turgeon B."/>
            <person name="Goodwin S."/>
            <person name="Spatafora J."/>
            <person name="Crous P."/>
            <person name="Grigoriev I."/>
        </authorList>
    </citation>
    <scope>NUCLEOTIDE SEQUENCE</scope>
    <source>
        <strain evidence="5">CBS 122367</strain>
    </source>
</reference>
<evidence type="ECO:0000256" key="3">
    <source>
        <dbReference type="ARBA" id="ARBA00023274"/>
    </source>
</evidence>
<evidence type="ECO:0000313" key="6">
    <source>
        <dbReference type="Proteomes" id="UP000799291"/>
    </source>
</evidence>
<feature type="compositionally biased region" description="Basic and acidic residues" evidence="4">
    <location>
        <begin position="196"/>
        <end position="218"/>
    </location>
</feature>
<keyword evidence="3" id="KW-0687">Ribonucleoprotein</keyword>
<evidence type="ECO:0000256" key="1">
    <source>
        <dbReference type="ARBA" id="ARBA00010254"/>
    </source>
</evidence>
<dbReference type="InterPro" id="IPR000266">
    <property type="entry name" value="Ribosomal_uS17"/>
</dbReference>
<dbReference type="Pfam" id="PF00366">
    <property type="entry name" value="Ribosomal_S17"/>
    <property type="match status" value="1"/>
</dbReference>
<sequence length="225" mass="25072">MASTATTQIVPIVRKLMSSSKVGVVVSAGRMERAVKVRIAGQEWNKKFRKHFPSPTTHLVADPNNSLVEGDVVRIASGWRTSKNIRHVVTSIVAPFGRPVEERPPILTEEERMAIRIKERLLKDVRAAAKGRVVSKQRIKEARKQGHQIPSLEEAMANIRLEEEAERIRLENTKGGKKTGDRDEKHGGHAGQVATAKERRMERGRATKEEKAAAEKVKGARKQTA</sequence>
<dbReference type="AlphaFoldDB" id="A0A6G1JBU0"/>
<dbReference type="InterPro" id="IPR012340">
    <property type="entry name" value="NA-bd_OB-fold"/>
</dbReference>
<dbReference type="OrthoDB" id="274752at2759"/>
<feature type="compositionally biased region" description="Basic and acidic residues" evidence="4">
    <location>
        <begin position="169"/>
        <end position="187"/>
    </location>
</feature>
<dbReference type="Proteomes" id="UP000799291">
    <property type="component" value="Unassembled WGS sequence"/>
</dbReference>
<name>A0A6G1JBU0_9PLEO</name>
<dbReference type="SUPFAM" id="SSF50249">
    <property type="entry name" value="Nucleic acid-binding proteins"/>
    <property type="match status" value="1"/>
</dbReference>
<evidence type="ECO:0000256" key="2">
    <source>
        <dbReference type="ARBA" id="ARBA00022980"/>
    </source>
</evidence>
<dbReference type="GO" id="GO:0005840">
    <property type="term" value="C:ribosome"/>
    <property type="evidence" value="ECO:0007669"/>
    <property type="project" value="UniProtKB-KW"/>
</dbReference>
<proteinExistence type="inferred from homology"/>
<dbReference type="EMBL" id="MU005574">
    <property type="protein sequence ID" value="KAF2688034.1"/>
    <property type="molecule type" value="Genomic_DNA"/>
</dbReference>
<dbReference type="GO" id="GO:1990904">
    <property type="term" value="C:ribonucleoprotein complex"/>
    <property type="evidence" value="ECO:0007669"/>
    <property type="project" value="UniProtKB-KW"/>
</dbReference>
<keyword evidence="6" id="KW-1185">Reference proteome</keyword>
<evidence type="ECO:0000313" key="5">
    <source>
        <dbReference type="EMBL" id="KAF2688034.1"/>
    </source>
</evidence>
<dbReference type="GO" id="GO:0006412">
    <property type="term" value="P:translation"/>
    <property type="evidence" value="ECO:0007669"/>
    <property type="project" value="InterPro"/>
</dbReference>
<evidence type="ECO:0000256" key="4">
    <source>
        <dbReference type="SAM" id="MobiDB-lite"/>
    </source>
</evidence>
<dbReference type="GO" id="GO:0003735">
    <property type="term" value="F:structural constituent of ribosome"/>
    <property type="evidence" value="ECO:0007669"/>
    <property type="project" value="InterPro"/>
</dbReference>
<accession>A0A6G1JBU0</accession>
<keyword evidence="2" id="KW-0689">Ribosomal protein</keyword>
<protein>
    <submittedName>
        <fullName evidence="5">Nucleic acid-binding protein</fullName>
    </submittedName>
</protein>
<gene>
    <name evidence="5" type="ORF">K458DRAFT_295492</name>
</gene>
<organism evidence="5 6">
    <name type="scientific">Lentithecium fluviatile CBS 122367</name>
    <dbReference type="NCBI Taxonomy" id="1168545"/>
    <lineage>
        <taxon>Eukaryota</taxon>
        <taxon>Fungi</taxon>
        <taxon>Dikarya</taxon>
        <taxon>Ascomycota</taxon>
        <taxon>Pezizomycotina</taxon>
        <taxon>Dothideomycetes</taxon>
        <taxon>Pleosporomycetidae</taxon>
        <taxon>Pleosporales</taxon>
        <taxon>Massarineae</taxon>
        <taxon>Lentitheciaceae</taxon>
        <taxon>Lentithecium</taxon>
    </lineage>
</organism>
<feature type="region of interest" description="Disordered" evidence="4">
    <location>
        <begin position="169"/>
        <end position="225"/>
    </location>
</feature>
<comment type="similarity">
    <text evidence="1">Belongs to the universal ribosomal protein uS17 family.</text>
</comment>